<evidence type="ECO:0000313" key="3">
    <source>
        <dbReference type="Proteomes" id="UP000250321"/>
    </source>
</evidence>
<evidence type="ECO:0000256" key="1">
    <source>
        <dbReference type="SAM" id="MobiDB-lite"/>
    </source>
</evidence>
<proteinExistence type="predicted"/>
<dbReference type="OrthoDB" id="19944at2759"/>
<reference evidence="2 3" key="1">
    <citation type="submission" date="2018-02" db="EMBL/GenBank/DDBJ databases">
        <title>Draft genome of wild Prunus yedoensis var. nudiflora.</title>
        <authorList>
            <person name="Baek S."/>
            <person name="Kim J.-H."/>
            <person name="Choi K."/>
            <person name="Kim G.-B."/>
            <person name="Cho A."/>
            <person name="Jang H."/>
            <person name="Shin C.-H."/>
            <person name="Yu H.-J."/>
            <person name="Mun J.-H."/>
        </authorList>
    </citation>
    <scope>NUCLEOTIDE SEQUENCE [LARGE SCALE GENOMIC DNA]</scope>
    <source>
        <strain evidence="3">cv. Jeju island</strain>
        <tissue evidence="2">Leaf</tissue>
    </source>
</reference>
<dbReference type="STRING" id="2094558.A0A314ZKQ4"/>
<sequence length="102" mass="11577">MFAKLFNKSSPQEASHPQARVRQASRFTMGYHPLHPFSHLIAHKACWQLAHCEDGRIKVLGGDNIQELLTSPKPKPLPFKNLEVSKFRMFPGSHKSLDLCIV</sequence>
<dbReference type="Proteomes" id="UP000250321">
    <property type="component" value="Unassembled WGS sequence"/>
</dbReference>
<protein>
    <submittedName>
        <fullName evidence="2">Lethal(2) giant larvae protein homolog SRO77-like</fullName>
    </submittedName>
</protein>
<evidence type="ECO:0000313" key="2">
    <source>
        <dbReference type="EMBL" id="PQQ19879.1"/>
    </source>
</evidence>
<name>A0A314ZKQ4_PRUYE</name>
<accession>A0A314ZKQ4</accession>
<organism evidence="2 3">
    <name type="scientific">Prunus yedoensis var. nudiflora</name>
    <dbReference type="NCBI Taxonomy" id="2094558"/>
    <lineage>
        <taxon>Eukaryota</taxon>
        <taxon>Viridiplantae</taxon>
        <taxon>Streptophyta</taxon>
        <taxon>Embryophyta</taxon>
        <taxon>Tracheophyta</taxon>
        <taxon>Spermatophyta</taxon>
        <taxon>Magnoliopsida</taxon>
        <taxon>eudicotyledons</taxon>
        <taxon>Gunneridae</taxon>
        <taxon>Pentapetalae</taxon>
        <taxon>rosids</taxon>
        <taxon>fabids</taxon>
        <taxon>Rosales</taxon>
        <taxon>Rosaceae</taxon>
        <taxon>Amygdaloideae</taxon>
        <taxon>Amygdaleae</taxon>
        <taxon>Prunus</taxon>
    </lineage>
</organism>
<feature type="region of interest" description="Disordered" evidence="1">
    <location>
        <begin position="1"/>
        <end position="21"/>
    </location>
</feature>
<dbReference type="AlphaFoldDB" id="A0A314ZKQ4"/>
<comment type="caution">
    <text evidence="2">The sequence shown here is derived from an EMBL/GenBank/DDBJ whole genome shotgun (WGS) entry which is preliminary data.</text>
</comment>
<gene>
    <name evidence="2" type="ORF">Pyn_25727</name>
</gene>
<keyword evidence="3" id="KW-1185">Reference proteome</keyword>
<dbReference type="EMBL" id="PJQY01000052">
    <property type="protein sequence ID" value="PQQ19879.1"/>
    <property type="molecule type" value="Genomic_DNA"/>
</dbReference>